<dbReference type="AlphaFoldDB" id="A0A8H3U8D9"/>
<dbReference type="Gene3D" id="3.60.15.10">
    <property type="entry name" value="Ribonuclease Z/Hydroxyacylglutathione hydrolase-like"/>
    <property type="match status" value="1"/>
</dbReference>
<sequence length="333" mass="37973">MATDSALPKLEPDRLILTHLNADTSWLISFPRPPTKDVEHKVNKRSYFHVIVDPWLDTEYVFFSRWFIAVSHATPSKYKTIEQVQRLILDIECAAENANLDPEDKGHPDAVFVSHHLGDHCDRATLEQIDPLVPFISIASVVEHVKKWNHFQMVESMPDLDIDAPQSLWQTYESAILPDYLRVGRLPDGGPYPELHWATLLAFSPSQLRSSNAQVETMLYSPHGIHAHRLIDTNWATKYSKPLLLLHGLNPAWSPQQANLGVDNASKLATILKPKYWIPTHDGELKYRGFLSWFQQKTKKTFADANLDIEDWGEQDVKPICRELGNGEVFVLA</sequence>
<reference evidence="1 2" key="1">
    <citation type="submission" date="2019-11" db="EMBL/GenBank/DDBJ databases">
        <title>Venturia inaequalis Genome Resource.</title>
        <authorList>
            <person name="Lichtner F.J."/>
        </authorList>
    </citation>
    <scope>NUCLEOTIDE SEQUENCE [LARGE SCALE GENOMIC DNA]</scope>
    <source>
        <strain evidence="1">Bline_iso_100314</strain>
    </source>
</reference>
<comment type="caution">
    <text evidence="1">The sequence shown here is derived from an EMBL/GenBank/DDBJ whole genome shotgun (WGS) entry which is preliminary data.</text>
</comment>
<protein>
    <submittedName>
        <fullName evidence="1">Uncharacterized protein</fullName>
    </submittedName>
</protein>
<accession>A0A8H3U8D9</accession>
<evidence type="ECO:0000313" key="1">
    <source>
        <dbReference type="EMBL" id="KAE9964069.1"/>
    </source>
</evidence>
<name>A0A8H3U8D9_VENIN</name>
<evidence type="ECO:0000313" key="2">
    <source>
        <dbReference type="Proteomes" id="UP000433883"/>
    </source>
</evidence>
<organism evidence="1 2">
    <name type="scientific">Venturia inaequalis</name>
    <name type="common">Apple scab fungus</name>
    <dbReference type="NCBI Taxonomy" id="5025"/>
    <lineage>
        <taxon>Eukaryota</taxon>
        <taxon>Fungi</taxon>
        <taxon>Dikarya</taxon>
        <taxon>Ascomycota</taxon>
        <taxon>Pezizomycotina</taxon>
        <taxon>Dothideomycetes</taxon>
        <taxon>Pleosporomycetidae</taxon>
        <taxon>Venturiales</taxon>
        <taxon>Venturiaceae</taxon>
        <taxon>Venturia</taxon>
    </lineage>
</organism>
<dbReference type="InterPro" id="IPR036866">
    <property type="entry name" value="RibonucZ/Hydroxyglut_hydro"/>
</dbReference>
<dbReference type="PANTHER" id="PTHR36142:SF2">
    <property type="entry name" value="METALLO-HYDROLASE_OXIDOREDUCTASE SUPERFAMILY PROTEIN"/>
    <property type="match status" value="1"/>
</dbReference>
<dbReference type="PANTHER" id="PTHR36142">
    <property type="entry name" value="METALLO-HYDROLASE/OXIDOREDUCTASE SUPERFAMILY PROTEIN"/>
    <property type="match status" value="1"/>
</dbReference>
<proteinExistence type="predicted"/>
<gene>
    <name evidence="1" type="ORF">BLS_008672</name>
</gene>
<dbReference type="EMBL" id="WNWQ01000748">
    <property type="protein sequence ID" value="KAE9964069.1"/>
    <property type="molecule type" value="Genomic_DNA"/>
</dbReference>
<dbReference type="Proteomes" id="UP000433883">
    <property type="component" value="Unassembled WGS sequence"/>
</dbReference>